<protein>
    <recommendedName>
        <fullName evidence="6">Protein kinase domain-containing protein</fullName>
    </recommendedName>
</protein>
<feature type="domain" description="Protein kinase" evidence="6">
    <location>
        <begin position="1"/>
        <end position="131"/>
    </location>
</feature>
<reference evidence="7" key="1">
    <citation type="submission" date="2022-06" db="EMBL/GenBank/DDBJ databases">
        <title>Uncovering the hologenomic basis of an extraordinary plant invasion.</title>
        <authorList>
            <person name="Bieker V.C."/>
            <person name="Martin M.D."/>
            <person name="Gilbert T."/>
            <person name="Hodgins K."/>
            <person name="Battlay P."/>
            <person name="Petersen B."/>
            <person name="Wilson J."/>
        </authorList>
    </citation>
    <scope>NUCLEOTIDE SEQUENCE</scope>
    <source>
        <strain evidence="7">AA19_3_7</strain>
        <tissue evidence="7">Leaf</tissue>
    </source>
</reference>
<sequence>MFGAGGFGIVYKAIISDNKVVAVKVLNGTSNKRIEKQFMAEVSTMGKTHHFNLVRLYGFCFESSLIALVYEYMANGSLDNHLFKANKGDMIGFDKLYEIAVGTARGITYLHEECAQRIVHYDIKPGNIFLD</sequence>
<gene>
    <name evidence="7" type="ORF">M8C21_021550</name>
</gene>
<evidence type="ECO:0000256" key="4">
    <source>
        <dbReference type="ARBA" id="ARBA00022989"/>
    </source>
</evidence>
<proteinExistence type="predicted"/>
<evidence type="ECO:0000313" key="8">
    <source>
        <dbReference type="Proteomes" id="UP001206925"/>
    </source>
</evidence>
<comment type="subcellular location">
    <subcellularLocation>
        <location evidence="1">Membrane</location>
        <topology evidence="1">Single-pass membrane protein</topology>
    </subcellularLocation>
</comment>
<dbReference type="PROSITE" id="PS50011">
    <property type="entry name" value="PROTEIN_KINASE_DOM"/>
    <property type="match status" value="1"/>
</dbReference>
<dbReference type="GO" id="GO:0005524">
    <property type="term" value="F:ATP binding"/>
    <property type="evidence" value="ECO:0007669"/>
    <property type="project" value="InterPro"/>
</dbReference>
<dbReference type="AlphaFoldDB" id="A0AAD5G6E6"/>
<dbReference type="GO" id="GO:0016020">
    <property type="term" value="C:membrane"/>
    <property type="evidence" value="ECO:0007669"/>
    <property type="project" value="UniProtKB-SubCell"/>
</dbReference>
<accession>A0AAD5G6E6</accession>
<dbReference type="Gene3D" id="1.10.510.10">
    <property type="entry name" value="Transferase(Phosphotransferase) domain 1"/>
    <property type="match status" value="1"/>
</dbReference>
<evidence type="ECO:0000256" key="2">
    <source>
        <dbReference type="ARBA" id="ARBA00022692"/>
    </source>
</evidence>
<dbReference type="SUPFAM" id="SSF56112">
    <property type="entry name" value="Protein kinase-like (PK-like)"/>
    <property type="match status" value="1"/>
</dbReference>
<organism evidence="7 8">
    <name type="scientific">Ambrosia artemisiifolia</name>
    <name type="common">Common ragweed</name>
    <dbReference type="NCBI Taxonomy" id="4212"/>
    <lineage>
        <taxon>Eukaryota</taxon>
        <taxon>Viridiplantae</taxon>
        <taxon>Streptophyta</taxon>
        <taxon>Embryophyta</taxon>
        <taxon>Tracheophyta</taxon>
        <taxon>Spermatophyta</taxon>
        <taxon>Magnoliopsida</taxon>
        <taxon>eudicotyledons</taxon>
        <taxon>Gunneridae</taxon>
        <taxon>Pentapetalae</taxon>
        <taxon>asterids</taxon>
        <taxon>campanulids</taxon>
        <taxon>Asterales</taxon>
        <taxon>Asteraceae</taxon>
        <taxon>Asteroideae</taxon>
        <taxon>Heliantheae alliance</taxon>
        <taxon>Heliantheae</taxon>
        <taxon>Ambrosia</taxon>
    </lineage>
</organism>
<dbReference type="InterPro" id="IPR008271">
    <property type="entry name" value="Ser/Thr_kinase_AS"/>
</dbReference>
<dbReference type="Gene3D" id="3.30.200.20">
    <property type="entry name" value="Phosphorylase Kinase, domain 1"/>
    <property type="match status" value="1"/>
</dbReference>
<dbReference type="SMART" id="SM00220">
    <property type="entry name" value="S_TKc"/>
    <property type="match status" value="1"/>
</dbReference>
<keyword evidence="2" id="KW-0812">Transmembrane</keyword>
<dbReference type="PANTHER" id="PTHR47974:SF9">
    <property type="entry name" value="RECEPTOR-LIKE SERINE_THREONINE-PROTEIN KINASE"/>
    <property type="match status" value="1"/>
</dbReference>
<dbReference type="Pfam" id="PF00069">
    <property type="entry name" value="Pkinase"/>
    <property type="match status" value="1"/>
</dbReference>
<evidence type="ECO:0000256" key="1">
    <source>
        <dbReference type="ARBA" id="ARBA00004167"/>
    </source>
</evidence>
<dbReference type="InterPro" id="IPR011009">
    <property type="entry name" value="Kinase-like_dom_sf"/>
</dbReference>
<dbReference type="PANTHER" id="PTHR47974">
    <property type="entry name" value="OS07G0415500 PROTEIN"/>
    <property type="match status" value="1"/>
</dbReference>
<dbReference type="PROSITE" id="PS00108">
    <property type="entry name" value="PROTEIN_KINASE_ST"/>
    <property type="match status" value="1"/>
</dbReference>
<name>A0AAD5G6E6_AMBAR</name>
<keyword evidence="8" id="KW-1185">Reference proteome</keyword>
<dbReference type="Proteomes" id="UP001206925">
    <property type="component" value="Unassembled WGS sequence"/>
</dbReference>
<dbReference type="GO" id="GO:0004672">
    <property type="term" value="F:protein kinase activity"/>
    <property type="evidence" value="ECO:0007669"/>
    <property type="project" value="InterPro"/>
</dbReference>
<evidence type="ECO:0000259" key="6">
    <source>
        <dbReference type="PROSITE" id="PS50011"/>
    </source>
</evidence>
<keyword evidence="3" id="KW-0732">Signal</keyword>
<evidence type="ECO:0000256" key="3">
    <source>
        <dbReference type="ARBA" id="ARBA00022729"/>
    </source>
</evidence>
<comment type="caution">
    <text evidence="7">The sequence shown here is derived from an EMBL/GenBank/DDBJ whole genome shotgun (WGS) entry which is preliminary data.</text>
</comment>
<dbReference type="InterPro" id="IPR000719">
    <property type="entry name" value="Prot_kinase_dom"/>
</dbReference>
<keyword evidence="4" id="KW-1133">Transmembrane helix</keyword>
<keyword evidence="5" id="KW-0472">Membrane</keyword>
<evidence type="ECO:0000256" key="5">
    <source>
        <dbReference type="ARBA" id="ARBA00023136"/>
    </source>
</evidence>
<evidence type="ECO:0000313" key="7">
    <source>
        <dbReference type="EMBL" id="KAI7730122.1"/>
    </source>
</evidence>
<dbReference type="EMBL" id="JAMZMK010010836">
    <property type="protein sequence ID" value="KAI7730122.1"/>
    <property type="molecule type" value="Genomic_DNA"/>
</dbReference>